<accession>A0AA86N4B5</accession>
<dbReference type="Proteomes" id="UP001642409">
    <property type="component" value="Unassembled WGS sequence"/>
</dbReference>
<dbReference type="AlphaFoldDB" id="A0AA86N4B5"/>
<dbReference type="EMBL" id="CAXDID020000334">
    <property type="protein sequence ID" value="CAL6078486.1"/>
    <property type="molecule type" value="Genomic_DNA"/>
</dbReference>
<evidence type="ECO:0000313" key="3">
    <source>
        <dbReference type="EMBL" id="CAL6078486.1"/>
    </source>
</evidence>
<organism evidence="2">
    <name type="scientific">Hexamita inflata</name>
    <dbReference type="NCBI Taxonomy" id="28002"/>
    <lineage>
        <taxon>Eukaryota</taxon>
        <taxon>Metamonada</taxon>
        <taxon>Diplomonadida</taxon>
        <taxon>Hexamitidae</taxon>
        <taxon>Hexamitinae</taxon>
        <taxon>Hexamita</taxon>
    </lineage>
</organism>
<gene>
    <name evidence="1" type="ORF">HINF_LOCUS124</name>
    <name evidence="2" type="ORF">HINF_LOCUS126</name>
    <name evidence="3" type="ORF">HINF_LOCUS58927</name>
    <name evidence="4" type="ORF">HINF_LOCUS58929</name>
</gene>
<dbReference type="EMBL" id="CAXDID020000334">
    <property type="protein sequence ID" value="CAL6078490.1"/>
    <property type="molecule type" value="Genomic_DNA"/>
</dbReference>
<dbReference type="EMBL" id="CATOUU010000002">
    <property type="protein sequence ID" value="CAI9912481.1"/>
    <property type="molecule type" value="Genomic_DNA"/>
</dbReference>
<evidence type="ECO:0000313" key="5">
    <source>
        <dbReference type="Proteomes" id="UP001642409"/>
    </source>
</evidence>
<dbReference type="EMBL" id="CATOUU010000002">
    <property type="protein sequence ID" value="CAI9912479.1"/>
    <property type="molecule type" value="Genomic_DNA"/>
</dbReference>
<sequence length="355" mass="40294">MDAQLRKALNGSSFALNAHNASQSVLYLENVDFVDYIYINSLKLQNSCLHFSGNNYPFELSGLDKINGHVDQISFMNCKLDLNQFVRNVRRVCMNECEVSGQQLFNCQSLSVIASGFVDLSWINAKCESIKLLVSRMESRIYSQLEHFTQIQNLTEVLLVGSIVDLSAFNVSLQKLALKQCVIQNESSPLFKVGKLSVHYSQLLTSQLKKSKISHLQLESDRTGIDYCIDCSPLGIIIDDLPNLNQLNAYGCQVCFKPSALFKINSLKLQLCDFRFCMRSLKFFLDVAELETDFFVGKLEELLKRRAAFGAERGLKQFQQREYSCRNAERKQYIFVLQLVFDCVCENVGVIVGAE</sequence>
<protein>
    <submittedName>
        <fullName evidence="3">Hypothetical_protein</fullName>
    </submittedName>
</protein>
<comment type="caution">
    <text evidence="2">The sequence shown here is derived from an EMBL/GenBank/DDBJ whole genome shotgun (WGS) entry which is preliminary data.</text>
</comment>
<evidence type="ECO:0000313" key="4">
    <source>
        <dbReference type="EMBL" id="CAL6078490.1"/>
    </source>
</evidence>
<reference evidence="2" key="1">
    <citation type="submission" date="2023-06" db="EMBL/GenBank/DDBJ databases">
        <authorList>
            <person name="Kurt Z."/>
        </authorList>
    </citation>
    <scope>NUCLEOTIDE SEQUENCE</scope>
</reference>
<keyword evidence="5" id="KW-1185">Reference proteome</keyword>
<evidence type="ECO:0000313" key="2">
    <source>
        <dbReference type="EMBL" id="CAI9912481.1"/>
    </source>
</evidence>
<proteinExistence type="predicted"/>
<name>A0AA86N4B5_9EUKA</name>
<evidence type="ECO:0000313" key="1">
    <source>
        <dbReference type="EMBL" id="CAI9912479.1"/>
    </source>
</evidence>
<reference evidence="3 5" key="2">
    <citation type="submission" date="2024-07" db="EMBL/GenBank/DDBJ databases">
        <authorList>
            <person name="Akdeniz Z."/>
        </authorList>
    </citation>
    <scope>NUCLEOTIDE SEQUENCE [LARGE SCALE GENOMIC DNA]</scope>
</reference>